<evidence type="ECO:0000313" key="1">
    <source>
        <dbReference type="EMBL" id="KKU99969.1"/>
    </source>
</evidence>
<organism evidence="1 2">
    <name type="scientific">Candidatus Amesbacteria bacterium GW2011_GWA1_48_9</name>
    <dbReference type="NCBI Taxonomy" id="1618355"/>
    <lineage>
        <taxon>Bacteria</taxon>
        <taxon>Candidatus Amesiibacteriota</taxon>
    </lineage>
</organism>
<name>A0A0G1V0F2_9BACT</name>
<comment type="caution">
    <text evidence="1">The sequence shown here is derived from an EMBL/GenBank/DDBJ whole genome shotgun (WGS) entry which is preliminary data.</text>
</comment>
<reference evidence="1 2" key="1">
    <citation type="journal article" date="2015" name="Nature">
        <title>rRNA introns, odd ribosomes, and small enigmatic genomes across a large radiation of phyla.</title>
        <authorList>
            <person name="Brown C.T."/>
            <person name="Hug L.A."/>
            <person name="Thomas B.C."/>
            <person name="Sharon I."/>
            <person name="Castelle C.J."/>
            <person name="Singh A."/>
            <person name="Wilkins M.J."/>
            <person name="Williams K.H."/>
            <person name="Banfield J.F."/>
        </authorList>
    </citation>
    <scope>NUCLEOTIDE SEQUENCE [LARGE SCALE GENOMIC DNA]</scope>
</reference>
<gene>
    <name evidence="1" type="ORF">UY33_C0018G0012</name>
</gene>
<evidence type="ECO:0000313" key="2">
    <source>
        <dbReference type="Proteomes" id="UP000034637"/>
    </source>
</evidence>
<dbReference type="EMBL" id="LCPP01000018">
    <property type="protein sequence ID" value="KKU99969.1"/>
    <property type="molecule type" value="Genomic_DNA"/>
</dbReference>
<accession>A0A0G1V0F2</accession>
<dbReference type="SUPFAM" id="SSF109604">
    <property type="entry name" value="HD-domain/PDEase-like"/>
    <property type="match status" value="1"/>
</dbReference>
<dbReference type="Proteomes" id="UP000034637">
    <property type="component" value="Unassembled WGS sequence"/>
</dbReference>
<protein>
    <recommendedName>
        <fullName evidence="3">HD domain-containing protein</fullName>
    </recommendedName>
</protein>
<dbReference type="Gene3D" id="1.10.3210.10">
    <property type="entry name" value="Hypothetical protein af1432"/>
    <property type="match status" value="1"/>
</dbReference>
<proteinExistence type="predicted"/>
<sequence>MTLTAFLFKNRLRISPASLSACEYALRNMHRSLDPLHNHLHIYSMLESLHSFINADPNIKSQIDFDVLLVAICWHDVWKSGKNPRHKRAIIFHNLAEGLAAMRLFSRYAKIHPLPKVQVKKINYAIRKHSAVQILPKRTLEARILKDLDALEMWSFSRIANAVKHNGGVKNIPYKLFLLFSWYFSFWQLRRTTNNYYLDWSKNEFLIRRRRFLIQLSAFLDQLIHPHPNTSSLLRDKKSNQLSITRKIILKGLSSINSTT</sequence>
<dbReference type="AlphaFoldDB" id="A0A0G1V0F2"/>
<evidence type="ECO:0008006" key="3">
    <source>
        <dbReference type="Google" id="ProtNLM"/>
    </source>
</evidence>